<dbReference type="Gene3D" id="3.40.50.2300">
    <property type="match status" value="1"/>
</dbReference>
<evidence type="ECO:0000256" key="1">
    <source>
        <dbReference type="ARBA" id="ARBA00022553"/>
    </source>
</evidence>
<dbReference type="RefSeq" id="WP_183600213.1">
    <property type="nucleotide sequence ID" value="NZ_JACHXK010000004.1"/>
</dbReference>
<organism evidence="4 5">
    <name type="scientific">Paenibacillus phyllosphaerae</name>
    <dbReference type="NCBI Taxonomy" id="274593"/>
    <lineage>
        <taxon>Bacteria</taxon>
        <taxon>Bacillati</taxon>
        <taxon>Bacillota</taxon>
        <taxon>Bacilli</taxon>
        <taxon>Bacillales</taxon>
        <taxon>Paenibacillaceae</taxon>
        <taxon>Paenibacillus</taxon>
    </lineage>
</organism>
<accession>A0A7W5FMI9</accession>
<comment type="caution">
    <text evidence="4">The sequence shown here is derived from an EMBL/GenBank/DDBJ whole genome shotgun (WGS) entry which is preliminary data.</text>
</comment>
<evidence type="ECO:0000313" key="4">
    <source>
        <dbReference type="EMBL" id="MBB3110320.1"/>
    </source>
</evidence>
<dbReference type="Pfam" id="PF00072">
    <property type="entry name" value="Response_reg"/>
    <property type="match status" value="1"/>
</dbReference>
<dbReference type="Proteomes" id="UP000570361">
    <property type="component" value="Unassembled WGS sequence"/>
</dbReference>
<keyword evidence="1 2" id="KW-0597">Phosphoprotein</keyword>
<dbReference type="InterPro" id="IPR050595">
    <property type="entry name" value="Bact_response_regulator"/>
</dbReference>
<feature type="modified residue" description="4-aspartylphosphate" evidence="2">
    <location>
        <position position="121"/>
    </location>
</feature>
<evidence type="ECO:0000313" key="5">
    <source>
        <dbReference type="Proteomes" id="UP000570361"/>
    </source>
</evidence>
<dbReference type="PANTHER" id="PTHR44591">
    <property type="entry name" value="STRESS RESPONSE REGULATOR PROTEIN 1"/>
    <property type="match status" value="1"/>
</dbReference>
<dbReference type="PANTHER" id="PTHR44591:SF3">
    <property type="entry name" value="RESPONSE REGULATORY DOMAIN-CONTAINING PROTEIN"/>
    <property type="match status" value="1"/>
</dbReference>
<dbReference type="SUPFAM" id="SSF52172">
    <property type="entry name" value="CheY-like"/>
    <property type="match status" value="1"/>
</dbReference>
<gene>
    <name evidence="4" type="ORF">FHS18_002387</name>
</gene>
<evidence type="ECO:0000256" key="2">
    <source>
        <dbReference type="PROSITE-ProRule" id="PRU00169"/>
    </source>
</evidence>
<dbReference type="InterPro" id="IPR001789">
    <property type="entry name" value="Sig_transdc_resp-reg_receiver"/>
</dbReference>
<reference evidence="4 5" key="1">
    <citation type="submission" date="2020-08" db="EMBL/GenBank/DDBJ databases">
        <title>Genomic Encyclopedia of Type Strains, Phase III (KMG-III): the genomes of soil and plant-associated and newly described type strains.</title>
        <authorList>
            <person name="Whitman W."/>
        </authorList>
    </citation>
    <scope>NUCLEOTIDE SEQUENCE [LARGE SCALE GENOMIC DNA]</scope>
    <source>
        <strain evidence="4 5">CECT 5862</strain>
    </source>
</reference>
<dbReference type="EMBL" id="JACHXK010000004">
    <property type="protein sequence ID" value="MBB3110320.1"/>
    <property type="molecule type" value="Genomic_DNA"/>
</dbReference>
<dbReference type="PROSITE" id="PS50110">
    <property type="entry name" value="RESPONSE_REGULATORY"/>
    <property type="match status" value="1"/>
</dbReference>
<protein>
    <submittedName>
        <fullName evidence="4">CheY-like chemotaxis protein</fullName>
    </submittedName>
</protein>
<dbReference type="SMART" id="SM00448">
    <property type="entry name" value="REC"/>
    <property type="match status" value="1"/>
</dbReference>
<name>A0A7W5FMI9_9BACL</name>
<keyword evidence="5" id="KW-1185">Reference proteome</keyword>
<dbReference type="InterPro" id="IPR011006">
    <property type="entry name" value="CheY-like_superfamily"/>
</dbReference>
<proteinExistence type="predicted"/>
<dbReference type="CDD" id="cd00156">
    <property type="entry name" value="REC"/>
    <property type="match status" value="1"/>
</dbReference>
<sequence>MIVIIIVILILAAIALVSVWKNSAKRQETDSQPALLTELNTSPINKPLEAAKSNPAVEAQIPEIRAIGDAKVVLIVDDQPAIRMLLREVFELEGIEVYEAPHGRTAIELIKRTRIDFVLLDLKMPDMDGITVLREIREVNKFVKVAMITAYSDPLQRDEAVRLGVLTQFTKPFDIGNVKNFVLSKL</sequence>
<evidence type="ECO:0000259" key="3">
    <source>
        <dbReference type="PROSITE" id="PS50110"/>
    </source>
</evidence>
<dbReference type="GO" id="GO:0000160">
    <property type="term" value="P:phosphorelay signal transduction system"/>
    <property type="evidence" value="ECO:0007669"/>
    <property type="project" value="InterPro"/>
</dbReference>
<feature type="domain" description="Response regulatory" evidence="3">
    <location>
        <begin position="72"/>
        <end position="186"/>
    </location>
</feature>
<dbReference type="AlphaFoldDB" id="A0A7W5FMI9"/>